<sequence length="304" mass="32389">MKSADARHETDPQEQTSTLRLIWPQWQGAGQEMVGQLLPEAPLDRARRGYALGARFLEAMLPEHDGPTEVVPVPQEESGSTGGIESREQILASLDAAQEILSRHGDAPRILTLGGECSVSVVPFTELARRHGEDLAVVWIDAHPDVDTPETGYDGYHAMAVSAIVGQGDPEILDRLPAAVDPARVALAGLHDGEQDALAHLDEWGLSSFSPADLRESTRPLLDWLAGTGAGKVAVHLDVDVVDSDEAALGLGLVPGGLTRAQVRRIIADLDEAADVVGLSIAEFIPRSVLAMEALVDGLPLTER</sequence>
<dbReference type="PRINTS" id="PR00116">
    <property type="entry name" value="ARGINASE"/>
</dbReference>
<dbReference type="PANTHER" id="PTHR43782">
    <property type="entry name" value="ARGINASE"/>
    <property type="match status" value="1"/>
</dbReference>
<evidence type="ECO:0000313" key="5">
    <source>
        <dbReference type="EMBL" id="OAX52428.1"/>
    </source>
</evidence>
<dbReference type="GO" id="GO:0005829">
    <property type="term" value="C:cytosol"/>
    <property type="evidence" value="ECO:0007669"/>
    <property type="project" value="TreeGrafter"/>
</dbReference>
<comment type="similarity">
    <text evidence="4">Belongs to the arginase family.</text>
</comment>
<dbReference type="InterPro" id="IPR023696">
    <property type="entry name" value="Ureohydrolase_dom_sf"/>
</dbReference>
<accession>A0A199NV03</accession>
<dbReference type="Pfam" id="PF00491">
    <property type="entry name" value="Arginase"/>
    <property type="match status" value="1"/>
</dbReference>
<name>A0A199NV03_9MICC</name>
<dbReference type="SUPFAM" id="SSF52768">
    <property type="entry name" value="Arginase/deacetylase"/>
    <property type="match status" value="1"/>
</dbReference>
<dbReference type="AlphaFoldDB" id="A0A199NV03"/>
<dbReference type="CDD" id="cd09999">
    <property type="entry name" value="Arginase-like_1"/>
    <property type="match status" value="1"/>
</dbReference>
<dbReference type="EMBL" id="LJBJ02000004">
    <property type="protein sequence ID" value="OAX52428.1"/>
    <property type="molecule type" value="Genomic_DNA"/>
</dbReference>
<gene>
    <name evidence="5" type="ORF">AN277_0203505</name>
</gene>
<dbReference type="GO" id="GO:0030145">
    <property type="term" value="F:manganese ion binding"/>
    <property type="evidence" value="ECO:0007669"/>
    <property type="project" value="TreeGrafter"/>
</dbReference>
<evidence type="ECO:0000256" key="2">
    <source>
        <dbReference type="ARBA" id="ARBA00022801"/>
    </source>
</evidence>
<dbReference type="PROSITE" id="PS51409">
    <property type="entry name" value="ARGINASE_2"/>
    <property type="match status" value="1"/>
</dbReference>
<keyword evidence="2" id="KW-0378">Hydrolase</keyword>
<keyword evidence="3" id="KW-0464">Manganese</keyword>
<dbReference type="Gene3D" id="3.40.800.10">
    <property type="entry name" value="Ureohydrolase domain"/>
    <property type="match status" value="1"/>
</dbReference>
<evidence type="ECO:0000256" key="4">
    <source>
        <dbReference type="PROSITE-ProRule" id="PRU00742"/>
    </source>
</evidence>
<organism evidence="5 6">
    <name type="scientific">Rothia kristinae</name>
    <dbReference type="NCBI Taxonomy" id="37923"/>
    <lineage>
        <taxon>Bacteria</taxon>
        <taxon>Bacillati</taxon>
        <taxon>Actinomycetota</taxon>
        <taxon>Actinomycetes</taxon>
        <taxon>Micrococcales</taxon>
        <taxon>Micrococcaceae</taxon>
        <taxon>Rothia</taxon>
    </lineage>
</organism>
<protein>
    <submittedName>
        <fullName evidence="5">Arginase</fullName>
    </submittedName>
</protein>
<dbReference type="PANTHER" id="PTHR43782:SF3">
    <property type="entry name" value="ARGINASE"/>
    <property type="match status" value="1"/>
</dbReference>
<dbReference type="InterPro" id="IPR006035">
    <property type="entry name" value="Ureohydrolase"/>
</dbReference>
<comment type="caution">
    <text evidence="5">The sequence shown here is derived from an EMBL/GenBank/DDBJ whole genome shotgun (WGS) entry which is preliminary data.</text>
</comment>
<dbReference type="GO" id="GO:0004053">
    <property type="term" value="F:arginase activity"/>
    <property type="evidence" value="ECO:0007669"/>
    <property type="project" value="TreeGrafter"/>
</dbReference>
<dbReference type="Proteomes" id="UP000053171">
    <property type="component" value="Unassembled WGS sequence"/>
</dbReference>
<keyword evidence="6" id="KW-1185">Reference proteome</keyword>
<proteinExistence type="inferred from homology"/>
<evidence type="ECO:0000256" key="3">
    <source>
        <dbReference type="ARBA" id="ARBA00023211"/>
    </source>
</evidence>
<reference evidence="5" key="1">
    <citation type="submission" date="2016-06" db="EMBL/GenBank/DDBJ databases">
        <title>Identification of putative biosynthetic pathways for the production of bioactive secondary metabolites by the marine actinomycete Kocuria kristinae RUTW2-3.</title>
        <authorList>
            <person name="Waterworth S.C."/>
            <person name="Walmsley T.A."/>
            <person name="Matongo T."/>
            <person name="Davies-Coleman M.T."/>
            <person name="Dorrington R.A."/>
        </authorList>
    </citation>
    <scope>NUCLEOTIDE SEQUENCE [LARGE SCALE GENOMIC DNA]</scope>
    <source>
        <strain evidence="5">RUTW2-3</strain>
    </source>
</reference>
<dbReference type="RefSeq" id="WP_064725085.1">
    <property type="nucleotide sequence ID" value="NZ_LJBJ02000004.1"/>
</dbReference>
<keyword evidence="1" id="KW-0479">Metal-binding</keyword>
<evidence type="ECO:0000256" key="1">
    <source>
        <dbReference type="ARBA" id="ARBA00022723"/>
    </source>
</evidence>
<evidence type="ECO:0000313" key="6">
    <source>
        <dbReference type="Proteomes" id="UP000053171"/>
    </source>
</evidence>